<accession>E4TK64</accession>
<dbReference type="KEGG" id="cni:Calni_1432"/>
<feature type="compositionally biased region" description="Basic and acidic residues" evidence="2">
    <location>
        <begin position="160"/>
        <end position="176"/>
    </location>
</feature>
<evidence type="ECO:0000313" key="5">
    <source>
        <dbReference type="EMBL" id="ADR19340.1"/>
    </source>
</evidence>
<dbReference type="GO" id="GO:0017089">
    <property type="term" value="F:glycolipid transfer activity"/>
    <property type="evidence" value="ECO:0007669"/>
    <property type="project" value="TreeGrafter"/>
</dbReference>
<keyword evidence="6" id="KW-1185">Reference proteome</keyword>
<dbReference type="InterPro" id="IPR005653">
    <property type="entry name" value="OstA-like_N"/>
</dbReference>
<gene>
    <name evidence="5" type="ordered locus">Calni_1432</name>
</gene>
<evidence type="ECO:0000313" key="6">
    <source>
        <dbReference type="Proteomes" id="UP000007039"/>
    </source>
</evidence>
<proteinExistence type="predicted"/>
<reference key="1">
    <citation type="submission" date="2010-11" db="EMBL/GenBank/DDBJ databases">
        <title>The complete genome of chromosome of Calditerrivibrio nitroreducens DSM 19672.</title>
        <authorList>
            <consortium name="US DOE Joint Genome Institute (JGI-PGF)"/>
            <person name="Lucas S."/>
            <person name="Copeland A."/>
            <person name="Lapidus A."/>
            <person name="Bruce D."/>
            <person name="Goodwin L."/>
            <person name="Pitluck S."/>
            <person name="Kyrpides N."/>
            <person name="Mavromatis K."/>
            <person name="Ivanova N."/>
            <person name="Mikhailova N."/>
            <person name="Zeytun A."/>
            <person name="Brettin T."/>
            <person name="Detter J.C."/>
            <person name="Tapia R."/>
            <person name="Han C."/>
            <person name="Land M."/>
            <person name="Hauser L."/>
            <person name="Markowitz V."/>
            <person name="Cheng J.-F."/>
            <person name="Hugenholtz P."/>
            <person name="Woyke T."/>
            <person name="Wu D."/>
            <person name="Spring S."/>
            <person name="Schroeder M."/>
            <person name="Brambilla E."/>
            <person name="Klenk H.-P."/>
            <person name="Eisen J.A."/>
        </authorList>
    </citation>
    <scope>NUCLEOTIDE SEQUENCE [LARGE SCALE GENOMIC DNA]</scope>
    <source>
        <strain>DSM 19672</strain>
    </source>
</reference>
<dbReference type="Gene3D" id="2.60.450.10">
    <property type="entry name" value="Lipopolysaccharide (LPS) transport protein A like domain"/>
    <property type="match status" value="1"/>
</dbReference>
<dbReference type="AlphaFoldDB" id="E4TK64"/>
<dbReference type="STRING" id="768670.Calni_1432"/>
<organism evidence="5 6">
    <name type="scientific">Calditerrivibrio nitroreducens (strain DSM 19672 / NBRC 101217 / Yu37-1)</name>
    <dbReference type="NCBI Taxonomy" id="768670"/>
    <lineage>
        <taxon>Bacteria</taxon>
        <taxon>Pseudomonadati</taxon>
        <taxon>Deferribacterota</taxon>
        <taxon>Deferribacteres</taxon>
        <taxon>Deferribacterales</taxon>
        <taxon>Calditerrivibrionaceae</taxon>
    </lineage>
</organism>
<dbReference type="EMBL" id="CP002347">
    <property type="protein sequence ID" value="ADR19340.1"/>
    <property type="molecule type" value="Genomic_DNA"/>
</dbReference>
<dbReference type="HOGENOM" id="CLU_095993_7_2_0"/>
<dbReference type="OrthoDB" id="9802623at2"/>
<dbReference type="InterPro" id="IPR052037">
    <property type="entry name" value="LPS_export_LptA"/>
</dbReference>
<evidence type="ECO:0000256" key="1">
    <source>
        <dbReference type="ARBA" id="ARBA00022729"/>
    </source>
</evidence>
<feature type="region of interest" description="Disordered" evidence="2">
    <location>
        <begin position="151"/>
        <end position="176"/>
    </location>
</feature>
<dbReference type="GO" id="GO:0030288">
    <property type="term" value="C:outer membrane-bounded periplasmic space"/>
    <property type="evidence" value="ECO:0007669"/>
    <property type="project" value="TreeGrafter"/>
</dbReference>
<feature type="domain" description="Organic solvent tolerance-like N-terminal" evidence="4">
    <location>
        <begin position="27"/>
        <end position="130"/>
    </location>
</feature>
<dbReference type="Pfam" id="PF03968">
    <property type="entry name" value="LptD_N"/>
    <property type="match status" value="1"/>
</dbReference>
<evidence type="ECO:0000259" key="4">
    <source>
        <dbReference type="Pfam" id="PF03968"/>
    </source>
</evidence>
<dbReference type="PANTHER" id="PTHR36504">
    <property type="entry name" value="LIPOPOLYSACCHARIDE EXPORT SYSTEM PROTEIN LPTA"/>
    <property type="match status" value="1"/>
</dbReference>
<feature type="chain" id="PRO_5003187131" evidence="3">
    <location>
        <begin position="21"/>
        <end position="176"/>
    </location>
</feature>
<keyword evidence="1 3" id="KW-0732">Signal</keyword>
<name>E4TK64_CALNY</name>
<dbReference type="GO" id="GO:0015920">
    <property type="term" value="P:lipopolysaccharide transport"/>
    <property type="evidence" value="ECO:0007669"/>
    <property type="project" value="TreeGrafter"/>
</dbReference>
<reference evidence="5 6" key="2">
    <citation type="journal article" date="2011" name="Stand. Genomic Sci.">
        <title>Complete genome sequence of Calditerrivibrio nitroreducens type strain (Yu37-1).</title>
        <authorList>
            <person name="Pitluck S."/>
            <person name="Sikorski J."/>
            <person name="Zeytun A."/>
            <person name="Lapidus A."/>
            <person name="Nolan M."/>
            <person name="Lucas S."/>
            <person name="Hammon N."/>
            <person name="Deshpande S."/>
            <person name="Cheng J.F."/>
            <person name="Tapia R."/>
            <person name="Han C."/>
            <person name="Goodwin L."/>
            <person name="Liolios K."/>
            <person name="Pagani I."/>
            <person name="Ivanova N."/>
            <person name="Mavromatis K."/>
            <person name="Pati A."/>
            <person name="Chen A."/>
            <person name="Palaniappan K."/>
            <person name="Hauser L."/>
            <person name="Chang Y.J."/>
            <person name="Jeffries C.D."/>
            <person name="Detter J.C."/>
            <person name="Brambilla E."/>
            <person name="Djao O.D."/>
            <person name="Rohde M."/>
            <person name="Spring S."/>
            <person name="Goker M."/>
            <person name="Woyke T."/>
            <person name="Bristow J."/>
            <person name="Eisen J.A."/>
            <person name="Markowitz V."/>
            <person name="Hugenholtz P."/>
            <person name="Kyrpides N.C."/>
            <person name="Klenk H.P."/>
            <person name="Land M."/>
        </authorList>
    </citation>
    <scope>NUCLEOTIDE SEQUENCE [LARGE SCALE GENOMIC DNA]</scope>
    <source>
        <strain evidence="6">DSM 19672 / NBRC 101217 / Yu37-1</strain>
    </source>
</reference>
<dbReference type="RefSeq" id="WP_013451551.1">
    <property type="nucleotide sequence ID" value="NC_014758.1"/>
</dbReference>
<evidence type="ECO:0000256" key="2">
    <source>
        <dbReference type="SAM" id="MobiDB-lite"/>
    </source>
</evidence>
<sequence precursor="true">MRNRGVFVLFFILFSVLVFADEKFPVNIEADSVKYFGKEQYSLFTGNVKATYKDTKVYSDSMKVVFDSKKEVEFIYCSGNVKMVKEGMYSLSKEAELKMKENILVLKGDAKVWQGENYLEGEEVIVYNNDNRVVVNRAENKRVKVIFYPDNKTEGSLSGNKDKEPKKDIQKKNGSK</sequence>
<dbReference type="eggNOG" id="COG1934">
    <property type="taxonomic scope" value="Bacteria"/>
</dbReference>
<evidence type="ECO:0000256" key="3">
    <source>
        <dbReference type="SAM" id="SignalP"/>
    </source>
</evidence>
<dbReference type="Proteomes" id="UP000007039">
    <property type="component" value="Chromosome"/>
</dbReference>
<protein>
    <submittedName>
        <fullName evidence="5">OstA family protein</fullName>
    </submittedName>
</protein>
<feature type="signal peptide" evidence="3">
    <location>
        <begin position="1"/>
        <end position="20"/>
    </location>
</feature>
<dbReference type="GO" id="GO:0009279">
    <property type="term" value="C:cell outer membrane"/>
    <property type="evidence" value="ECO:0007669"/>
    <property type="project" value="TreeGrafter"/>
</dbReference>
<dbReference type="PANTHER" id="PTHR36504:SF1">
    <property type="entry name" value="LIPOPOLYSACCHARIDE EXPORT SYSTEM PROTEIN LPTA"/>
    <property type="match status" value="1"/>
</dbReference>